<dbReference type="PRINTS" id="PR00469">
    <property type="entry name" value="PNDRDTASEII"/>
</dbReference>
<dbReference type="SUPFAM" id="SSF51905">
    <property type="entry name" value="FAD/NAD(P)-binding domain"/>
    <property type="match status" value="1"/>
</dbReference>
<dbReference type="InterPro" id="IPR036188">
    <property type="entry name" value="FAD/NAD-bd_sf"/>
</dbReference>
<keyword evidence="7" id="KW-1185">Reference proteome</keyword>
<dbReference type="EMBL" id="BMIR01000011">
    <property type="protein sequence ID" value="GGE44879.1"/>
    <property type="molecule type" value="Genomic_DNA"/>
</dbReference>
<dbReference type="GO" id="GO:0016491">
    <property type="term" value="F:oxidoreductase activity"/>
    <property type="evidence" value="ECO:0007669"/>
    <property type="project" value="UniProtKB-KW"/>
</dbReference>
<proteinExistence type="predicted"/>
<evidence type="ECO:0000256" key="1">
    <source>
        <dbReference type="ARBA" id="ARBA00001974"/>
    </source>
</evidence>
<dbReference type="RefSeq" id="WP_188694339.1">
    <property type="nucleotide sequence ID" value="NZ_BMIR01000011.1"/>
</dbReference>
<feature type="domain" description="FAD/NAD(P)-binding" evidence="5">
    <location>
        <begin position="10"/>
        <end position="293"/>
    </location>
</feature>
<dbReference type="Gene3D" id="3.50.50.60">
    <property type="entry name" value="FAD/NAD(P)-binding domain"/>
    <property type="match status" value="2"/>
</dbReference>
<accession>A0A8J2YIL1</accession>
<evidence type="ECO:0000256" key="4">
    <source>
        <dbReference type="ARBA" id="ARBA00023002"/>
    </source>
</evidence>
<protein>
    <submittedName>
        <fullName evidence="6">Thioredoxin reductase</fullName>
    </submittedName>
</protein>
<comment type="subunit">
    <text evidence="2">Homodimer.</text>
</comment>
<dbReference type="Pfam" id="PF07992">
    <property type="entry name" value="Pyr_redox_2"/>
    <property type="match status" value="1"/>
</dbReference>
<organism evidence="6 7">
    <name type="scientific">Pullulanibacillus camelliae</name>
    <dbReference type="NCBI Taxonomy" id="1707096"/>
    <lineage>
        <taxon>Bacteria</taxon>
        <taxon>Bacillati</taxon>
        <taxon>Bacillota</taxon>
        <taxon>Bacilli</taxon>
        <taxon>Bacillales</taxon>
        <taxon>Sporolactobacillaceae</taxon>
        <taxon>Pullulanibacillus</taxon>
    </lineage>
</organism>
<evidence type="ECO:0000313" key="7">
    <source>
        <dbReference type="Proteomes" id="UP000628775"/>
    </source>
</evidence>
<evidence type="ECO:0000256" key="2">
    <source>
        <dbReference type="ARBA" id="ARBA00011738"/>
    </source>
</evidence>
<evidence type="ECO:0000259" key="5">
    <source>
        <dbReference type="Pfam" id="PF07992"/>
    </source>
</evidence>
<name>A0A8J2YIL1_9BACL</name>
<evidence type="ECO:0000256" key="3">
    <source>
        <dbReference type="ARBA" id="ARBA00022630"/>
    </source>
</evidence>
<dbReference type="AlphaFoldDB" id="A0A8J2YIL1"/>
<reference evidence="6" key="2">
    <citation type="submission" date="2020-09" db="EMBL/GenBank/DDBJ databases">
        <authorList>
            <person name="Sun Q."/>
            <person name="Zhou Y."/>
        </authorList>
    </citation>
    <scope>NUCLEOTIDE SEQUENCE</scope>
    <source>
        <strain evidence="6">CGMCC 1.15371</strain>
    </source>
</reference>
<dbReference type="InterPro" id="IPR023753">
    <property type="entry name" value="FAD/NAD-binding_dom"/>
</dbReference>
<keyword evidence="3" id="KW-0285">Flavoprotein</keyword>
<dbReference type="PANTHER" id="PTHR48105">
    <property type="entry name" value="THIOREDOXIN REDUCTASE 1-RELATED-RELATED"/>
    <property type="match status" value="1"/>
</dbReference>
<dbReference type="PRINTS" id="PR00368">
    <property type="entry name" value="FADPNR"/>
</dbReference>
<dbReference type="InterPro" id="IPR050097">
    <property type="entry name" value="Ferredoxin-NADP_redctase_2"/>
</dbReference>
<keyword evidence="4" id="KW-0560">Oxidoreductase</keyword>
<dbReference type="Proteomes" id="UP000628775">
    <property type="component" value="Unassembled WGS sequence"/>
</dbReference>
<comment type="caution">
    <text evidence="6">The sequence shown here is derived from an EMBL/GenBank/DDBJ whole genome shotgun (WGS) entry which is preliminary data.</text>
</comment>
<gene>
    <name evidence="6" type="ORF">GCM10011391_24640</name>
</gene>
<reference evidence="6" key="1">
    <citation type="journal article" date="2014" name="Int. J. Syst. Evol. Microbiol.">
        <title>Complete genome sequence of Corynebacterium casei LMG S-19264T (=DSM 44701T), isolated from a smear-ripened cheese.</title>
        <authorList>
            <consortium name="US DOE Joint Genome Institute (JGI-PGF)"/>
            <person name="Walter F."/>
            <person name="Albersmeier A."/>
            <person name="Kalinowski J."/>
            <person name="Ruckert C."/>
        </authorList>
    </citation>
    <scope>NUCLEOTIDE SEQUENCE</scope>
    <source>
        <strain evidence="6">CGMCC 1.15371</strain>
    </source>
</reference>
<evidence type="ECO:0000313" key="6">
    <source>
        <dbReference type="EMBL" id="GGE44879.1"/>
    </source>
</evidence>
<sequence length="316" mass="34247">MNNKQGDEMYDVAIIGGGPAGLNAALVLGRSRRRVVVIDEELPRNAVTRESHGFLTRDGITPTEFRRIAKEQILKYPSVTFQPDIVKSVTGKDGDFQLQLAGSEVAVQSRKLLFAMGLKDVLPDINGISEVYGTSAFVCPFCDGWELRDKQISVIGLNDLSLHLLKLLSGWTQKLTLLTDGSAVLSPDQRSEIHLHGIPIIEDKIEHIESSQGDVKRIIFHSAPPVECEGIFFSPTLIQSTDIPKKMGCVVSSNGHHVMKIDTDLMGRTNVSGVYAAGDASGVPFQLIAAASSGATTAAAIQLDLLDAEWNSVQER</sequence>
<comment type="cofactor">
    <cofactor evidence="1">
        <name>FAD</name>
        <dbReference type="ChEBI" id="CHEBI:57692"/>
    </cofactor>
</comment>